<dbReference type="OrthoDB" id="3366194at2759"/>
<reference evidence="2" key="2">
    <citation type="submission" date="2015-01" db="EMBL/GenBank/DDBJ databases">
        <title>Evolutionary Origins and Diversification of the Mycorrhizal Mutualists.</title>
        <authorList>
            <consortium name="DOE Joint Genome Institute"/>
            <consortium name="Mycorrhizal Genomics Consortium"/>
            <person name="Kohler A."/>
            <person name="Kuo A."/>
            <person name="Nagy L.G."/>
            <person name="Floudas D."/>
            <person name="Copeland A."/>
            <person name="Barry K.W."/>
            <person name="Cichocki N."/>
            <person name="Veneault-Fourrey C."/>
            <person name="LaButti K."/>
            <person name="Lindquist E.A."/>
            <person name="Lipzen A."/>
            <person name="Lundell T."/>
            <person name="Morin E."/>
            <person name="Murat C."/>
            <person name="Riley R."/>
            <person name="Ohm R."/>
            <person name="Sun H."/>
            <person name="Tunlid A."/>
            <person name="Henrissat B."/>
            <person name="Grigoriev I.V."/>
            <person name="Hibbett D.S."/>
            <person name="Martin F."/>
        </authorList>
    </citation>
    <scope>NUCLEOTIDE SEQUENCE [LARGE SCALE GENOMIC DNA]</scope>
    <source>
        <strain evidence="2">h7</strain>
    </source>
</reference>
<name>A0A0C2YZH9_HEBCY</name>
<dbReference type="HOGENOM" id="CLU_135745_0_0_1"/>
<keyword evidence="2" id="KW-1185">Reference proteome</keyword>
<dbReference type="Proteomes" id="UP000053424">
    <property type="component" value="Unassembled WGS sequence"/>
</dbReference>
<proteinExistence type="predicted"/>
<evidence type="ECO:0008006" key="3">
    <source>
        <dbReference type="Google" id="ProtNLM"/>
    </source>
</evidence>
<accession>A0A0C2YZH9</accession>
<organism evidence="1 2">
    <name type="scientific">Hebeloma cylindrosporum</name>
    <dbReference type="NCBI Taxonomy" id="76867"/>
    <lineage>
        <taxon>Eukaryota</taxon>
        <taxon>Fungi</taxon>
        <taxon>Dikarya</taxon>
        <taxon>Basidiomycota</taxon>
        <taxon>Agaricomycotina</taxon>
        <taxon>Agaricomycetes</taxon>
        <taxon>Agaricomycetidae</taxon>
        <taxon>Agaricales</taxon>
        <taxon>Agaricineae</taxon>
        <taxon>Hymenogastraceae</taxon>
        <taxon>Hebeloma</taxon>
    </lineage>
</organism>
<dbReference type="AlphaFoldDB" id="A0A0C2YZH9"/>
<sequence length="167" mass="18743">MPSSPSFDQILQAASLPEPGPDYYAARRRIWLTPTRAIPPPPPASSSRQRLENLFNSNGPSIVYSHEAWRNGLEKVWKGLSSGVRLKYKLPLNIVIKIIHASWVRDKVWPVGMQAPESDEEQQPDEAPLPIFDTLSTSSSSLPTAFSTFTNSEVMETMPPPRIDQFR</sequence>
<evidence type="ECO:0000313" key="1">
    <source>
        <dbReference type="EMBL" id="KIM46382.1"/>
    </source>
</evidence>
<evidence type="ECO:0000313" key="2">
    <source>
        <dbReference type="Proteomes" id="UP000053424"/>
    </source>
</evidence>
<protein>
    <recommendedName>
        <fullName evidence="3">DUF4050 domain-containing protein</fullName>
    </recommendedName>
</protein>
<gene>
    <name evidence="1" type="ORF">M413DRAFT_24115</name>
</gene>
<reference evidence="1 2" key="1">
    <citation type="submission" date="2014-04" db="EMBL/GenBank/DDBJ databases">
        <authorList>
            <consortium name="DOE Joint Genome Institute"/>
            <person name="Kuo A."/>
            <person name="Gay G."/>
            <person name="Dore J."/>
            <person name="Kohler A."/>
            <person name="Nagy L.G."/>
            <person name="Floudas D."/>
            <person name="Copeland A."/>
            <person name="Barry K.W."/>
            <person name="Cichocki N."/>
            <person name="Veneault-Fourrey C."/>
            <person name="LaButti K."/>
            <person name="Lindquist E.A."/>
            <person name="Lipzen A."/>
            <person name="Lundell T."/>
            <person name="Morin E."/>
            <person name="Murat C."/>
            <person name="Sun H."/>
            <person name="Tunlid A."/>
            <person name="Henrissat B."/>
            <person name="Grigoriev I.V."/>
            <person name="Hibbett D.S."/>
            <person name="Martin F."/>
            <person name="Nordberg H.P."/>
            <person name="Cantor M.N."/>
            <person name="Hua S.X."/>
        </authorList>
    </citation>
    <scope>NUCLEOTIDE SEQUENCE [LARGE SCALE GENOMIC DNA]</scope>
    <source>
        <strain evidence="2">h7</strain>
    </source>
</reference>
<dbReference type="EMBL" id="KN831771">
    <property type="protein sequence ID" value="KIM46382.1"/>
    <property type="molecule type" value="Genomic_DNA"/>
</dbReference>